<dbReference type="Pfam" id="PF03471">
    <property type="entry name" value="CorC_HlyC"/>
    <property type="match status" value="1"/>
</dbReference>
<reference evidence="9 10" key="2">
    <citation type="submission" date="2019-01" db="EMBL/GenBank/DDBJ databases">
        <title>Tautonia sociabilis, a novel thermotolerant planctomycete of Isosphaeraceae family, isolated from a 4000 m deep subterranean habitat.</title>
        <authorList>
            <person name="Kovaleva O.L."/>
            <person name="Elcheninov A.G."/>
            <person name="Van Heerden E."/>
            <person name="Toshchakov S.V."/>
            <person name="Novikov A."/>
            <person name="Bonch-Osmolovskaya E.A."/>
            <person name="Kublanov I.V."/>
        </authorList>
    </citation>
    <scope>NUCLEOTIDE SEQUENCE [LARGE SCALE GENOMIC DNA]</scope>
    <source>
        <strain evidence="9 10">GM2012</strain>
    </source>
</reference>
<dbReference type="Gene3D" id="3.10.580.10">
    <property type="entry name" value="CBS-domain"/>
    <property type="match status" value="1"/>
</dbReference>
<dbReference type="CDD" id="cd04590">
    <property type="entry name" value="CBS_pair_CorC_HlyC_assoc"/>
    <property type="match status" value="1"/>
</dbReference>
<protein>
    <submittedName>
        <fullName evidence="9">HlyC/CorC family transporter</fullName>
    </submittedName>
</protein>
<dbReference type="PANTHER" id="PTHR22777:SF32">
    <property type="entry name" value="UPF0053 INNER MEMBRANE PROTEIN YFJD"/>
    <property type="match status" value="1"/>
</dbReference>
<comment type="caution">
    <text evidence="9">The sequence shown here is derived from an EMBL/GenBank/DDBJ whole genome shotgun (WGS) entry which is preliminary data.</text>
</comment>
<dbReference type="AlphaFoldDB" id="A0A432MH10"/>
<evidence type="ECO:0000256" key="4">
    <source>
        <dbReference type="ARBA" id="ARBA00022737"/>
    </source>
</evidence>
<sequence>MAAWHGLAVLVSRALLTYSRSRLEAVCAARGRPDRADEIEAEWEPTERATAVHASASGLGLLVLLGLAAAYRPAGVDAGSVIVAWVAGGTLLRVVAGVAGRVFAESLLDRLWPAVRVLNALATPMLSTGSALEAAVLRRRGPRRHARPRPVSVEVELRSAGANQDAEHELSDATRERIERLVELEHRDVGELMTPRSAMVALPASTPGPEAARAIVGSGHSRIPLYGESRDDIIGVLYAKDLFSELADGSTLEELRPRRLARQPLRVPETKRATDLLDEMRRQRVHLAIVLDEYGGVAGLVTLEDLLEEIVGPIDDEYDIPTPDDPLVSIAESLYEVDAGMSLEDLNDRLDLDLPTDADYQTIGGFAFNALGRLPEPGVSFVDRGVEFTVVEVGDHSIRRVRIDLRPGASLEKSVG</sequence>
<feature type="transmembrane region" description="Helical" evidence="7">
    <location>
        <begin position="49"/>
        <end position="70"/>
    </location>
</feature>
<dbReference type="InterPro" id="IPR044751">
    <property type="entry name" value="Ion_transp-like_CBS"/>
</dbReference>
<dbReference type="SUPFAM" id="SSF56176">
    <property type="entry name" value="FAD-binding/transporter-associated domain-like"/>
    <property type="match status" value="1"/>
</dbReference>
<keyword evidence="7" id="KW-1133">Transmembrane helix</keyword>
<evidence type="ECO:0000313" key="10">
    <source>
        <dbReference type="Proteomes" id="UP000280296"/>
    </source>
</evidence>
<evidence type="ECO:0000256" key="1">
    <source>
        <dbReference type="ARBA" id="ARBA00004651"/>
    </source>
</evidence>
<dbReference type="InterPro" id="IPR005170">
    <property type="entry name" value="Transptr-assoc_dom"/>
</dbReference>
<evidence type="ECO:0000256" key="5">
    <source>
        <dbReference type="ARBA" id="ARBA00023122"/>
    </source>
</evidence>
<dbReference type="InterPro" id="IPR016169">
    <property type="entry name" value="FAD-bd_PCMH_sub2"/>
</dbReference>
<dbReference type="Pfam" id="PF00571">
    <property type="entry name" value="CBS"/>
    <property type="match status" value="2"/>
</dbReference>
<feature type="transmembrane region" description="Helical" evidence="7">
    <location>
        <begin position="82"/>
        <end position="104"/>
    </location>
</feature>
<organism evidence="9 10">
    <name type="scientific">Tautonia sociabilis</name>
    <dbReference type="NCBI Taxonomy" id="2080755"/>
    <lineage>
        <taxon>Bacteria</taxon>
        <taxon>Pseudomonadati</taxon>
        <taxon>Planctomycetota</taxon>
        <taxon>Planctomycetia</taxon>
        <taxon>Isosphaerales</taxon>
        <taxon>Isosphaeraceae</taxon>
        <taxon>Tautonia</taxon>
    </lineage>
</organism>
<keyword evidence="7" id="KW-0812">Transmembrane</keyword>
<keyword evidence="5 6" id="KW-0129">CBS domain</keyword>
<keyword evidence="10" id="KW-1185">Reference proteome</keyword>
<dbReference type="Proteomes" id="UP000280296">
    <property type="component" value="Unassembled WGS sequence"/>
</dbReference>
<dbReference type="FunFam" id="3.10.580.10:FF:000002">
    <property type="entry name" value="Magnesium/cobalt efflux protein CorC"/>
    <property type="match status" value="1"/>
</dbReference>
<dbReference type="InterPro" id="IPR036318">
    <property type="entry name" value="FAD-bd_PCMH-like_sf"/>
</dbReference>
<dbReference type="GO" id="GO:0005886">
    <property type="term" value="C:plasma membrane"/>
    <property type="evidence" value="ECO:0007669"/>
    <property type="project" value="UniProtKB-SubCell"/>
</dbReference>
<comment type="subcellular location">
    <subcellularLocation>
        <location evidence="1">Cell membrane</location>
        <topology evidence="1">Multi-pass membrane protein</topology>
    </subcellularLocation>
</comment>
<feature type="domain" description="CBS" evidence="8">
    <location>
        <begin position="260"/>
        <end position="317"/>
    </location>
</feature>
<dbReference type="SMART" id="SM00116">
    <property type="entry name" value="CBS"/>
    <property type="match status" value="2"/>
</dbReference>
<dbReference type="InterPro" id="IPR000644">
    <property type="entry name" value="CBS_dom"/>
</dbReference>
<name>A0A432MH10_9BACT</name>
<dbReference type="InterPro" id="IPR046342">
    <property type="entry name" value="CBS_dom_sf"/>
</dbReference>
<comment type="similarity">
    <text evidence="2">Belongs to the UPF0053 family.</text>
</comment>
<feature type="domain" description="CBS" evidence="8">
    <location>
        <begin position="193"/>
        <end position="254"/>
    </location>
</feature>
<dbReference type="SMART" id="SM01091">
    <property type="entry name" value="CorC_HlyC"/>
    <property type="match status" value="1"/>
</dbReference>
<accession>A0A432MH10</accession>
<dbReference type="OrthoDB" id="9798188at2"/>
<evidence type="ECO:0000256" key="7">
    <source>
        <dbReference type="SAM" id="Phobius"/>
    </source>
</evidence>
<dbReference type="GO" id="GO:0050660">
    <property type="term" value="F:flavin adenine dinucleotide binding"/>
    <property type="evidence" value="ECO:0007669"/>
    <property type="project" value="InterPro"/>
</dbReference>
<evidence type="ECO:0000259" key="8">
    <source>
        <dbReference type="PROSITE" id="PS51371"/>
    </source>
</evidence>
<evidence type="ECO:0000256" key="6">
    <source>
        <dbReference type="PROSITE-ProRule" id="PRU00703"/>
    </source>
</evidence>
<gene>
    <name evidence="9" type="ORF">TsocGM_16670</name>
</gene>
<dbReference type="SUPFAM" id="SSF54631">
    <property type="entry name" value="CBS-domain pair"/>
    <property type="match status" value="1"/>
</dbReference>
<dbReference type="PROSITE" id="PS51371">
    <property type="entry name" value="CBS"/>
    <property type="match status" value="2"/>
</dbReference>
<keyword evidence="4" id="KW-0677">Repeat</keyword>
<reference evidence="9 10" key="1">
    <citation type="submission" date="2018-12" db="EMBL/GenBank/DDBJ databases">
        <authorList>
            <person name="Toschakov S.V."/>
        </authorList>
    </citation>
    <scope>NUCLEOTIDE SEQUENCE [LARGE SCALE GENOMIC DNA]</scope>
    <source>
        <strain evidence="9 10">GM2012</strain>
    </source>
</reference>
<dbReference type="Gene3D" id="3.30.465.10">
    <property type="match status" value="1"/>
</dbReference>
<keyword evidence="3" id="KW-1003">Cell membrane</keyword>
<dbReference type="PANTHER" id="PTHR22777">
    <property type="entry name" value="HEMOLYSIN-RELATED"/>
    <property type="match status" value="1"/>
</dbReference>
<keyword evidence="7" id="KW-0472">Membrane</keyword>
<dbReference type="EMBL" id="RYZH01000033">
    <property type="protein sequence ID" value="RUL86229.1"/>
    <property type="molecule type" value="Genomic_DNA"/>
</dbReference>
<proteinExistence type="inferred from homology"/>
<evidence type="ECO:0000313" key="9">
    <source>
        <dbReference type="EMBL" id="RUL86229.1"/>
    </source>
</evidence>
<evidence type="ECO:0000256" key="3">
    <source>
        <dbReference type="ARBA" id="ARBA00022475"/>
    </source>
</evidence>
<evidence type="ECO:0000256" key="2">
    <source>
        <dbReference type="ARBA" id="ARBA00006337"/>
    </source>
</evidence>